<comment type="caution">
    <text evidence="1">The sequence shown here is derived from an EMBL/GenBank/DDBJ whole genome shotgun (WGS) entry which is preliminary data.</text>
</comment>
<sequence length="69" mass="7807">MSQLLRLRELAPSSLCSHAAATDWFRREPIETWRSPHFDPVSGIALPRPTGNSPKPLLWYHGKKAPNES</sequence>
<proteinExistence type="predicted"/>
<evidence type="ECO:0000313" key="2">
    <source>
        <dbReference type="Proteomes" id="UP000027238"/>
    </source>
</evidence>
<dbReference type="Proteomes" id="UP000027238">
    <property type="component" value="Unassembled WGS sequence"/>
</dbReference>
<protein>
    <submittedName>
        <fullName evidence="1">Uncharacterized protein</fullName>
    </submittedName>
</protein>
<dbReference type="EMBL" id="JMSE01000972">
    <property type="protein sequence ID" value="KDN65960.1"/>
    <property type="molecule type" value="Genomic_DNA"/>
</dbReference>
<dbReference type="AlphaFoldDB" id="A0A066XIU9"/>
<evidence type="ECO:0000313" key="1">
    <source>
        <dbReference type="EMBL" id="KDN65960.1"/>
    </source>
</evidence>
<dbReference type="HOGENOM" id="CLU_2775832_0_0_1"/>
<reference evidence="2" key="1">
    <citation type="journal article" date="2014" name="Genome Announc.">
        <title>Draft genome sequence of Colletotrichum sublineola, a destructive pathogen of cultivated sorghum.</title>
        <authorList>
            <person name="Baroncelli R."/>
            <person name="Sanz-Martin J.M."/>
            <person name="Rech G.E."/>
            <person name="Sukno S.A."/>
            <person name="Thon M.R."/>
        </authorList>
    </citation>
    <scope>NUCLEOTIDE SEQUENCE [LARGE SCALE GENOMIC DNA]</scope>
    <source>
        <strain evidence="2">TX430BB</strain>
    </source>
</reference>
<organism evidence="1 2">
    <name type="scientific">Colletotrichum sublineola</name>
    <name type="common">Sorghum anthracnose fungus</name>
    <dbReference type="NCBI Taxonomy" id="1173701"/>
    <lineage>
        <taxon>Eukaryota</taxon>
        <taxon>Fungi</taxon>
        <taxon>Dikarya</taxon>
        <taxon>Ascomycota</taxon>
        <taxon>Pezizomycotina</taxon>
        <taxon>Sordariomycetes</taxon>
        <taxon>Hypocreomycetidae</taxon>
        <taxon>Glomerellales</taxon>
        <taxon>Glomerellaceae</taxon>
        <taxon>Colletotrichum</taxon>
        <taxon>Colletotrichum graminicola species complex</taxon>
    </lineage>
</organism>
<accession>A0A066XIU9</accession>
<gene>
    <name evidence="1" type="ORF">CSUB01_05382</name>
</gene>
<keyword evidence="2" id="KW-1185">Reference proteome</keyword>
<name>A0A066XIU9_COLSU</name>